<dbReference type="AlphaFoldDB" id="A0A2S1LAC0"/>
<keyword evidence="1" id="KW-0812">Transmembrane</keyword>
<name>A0A2S1LAC0_9FLAO</name>
<feature type="transmembrane region" description="Helical" evidence="1">
    <location>
        <begin position="94"/>
        <end position="114"/>
    </location>
</feature>
<proteinExistence type="predicted"/>
<accession>A0A2S1LAC0</accession>
<dbReference type="KEGG" id="ffa:FFWV33_03735"/>
<evidence type="ECO:0000313" key="2">
    <source>
        <dbReference type="EMBL" id="AWG20713.1"/>
    </source>
</evidence>
<feature type="transmembrane region" description="Helical" evidence="1">
    <location>
        <begin position="71"/>
        <end position="88"/>
    </location>
</feature>
<dbReference type="InterPro" id="IPR004891">
    <property type="entry name" value="Mercury-R_MerC"/>
</dbReference>
<feature type="transmembrane region" description="Helical" evidence="1">
    <location>
        <begin position="46"/>
        <end position="64"/>
    </location>
</feature>
<keyword evidence="1" id="KW-1133">Transmembrane helix</keyword>
<dbReference type="OrthoDB" id="1274419at2"/>
<evidence type="ECO:0000256" key="1">
    <source>
        <dbReference type="SAM" id="Phobius"/>
    </source>
</evidence>
<dbReference type="Pfam" id="PF03203">
    <property type="entry name" value="MerC"/>
    <property type="match status" value="1"/>
</dbReference>
<sequence length="120" mass="13015">MKNPATKKSTATFDILGISTATLCLIHCMIFPLLTILPIGLSDNCIIDVLFAMIGLVIVSKIVMSNASKQIKIILATSMLLVVTNVVLEAIFDIHSVLLFIGGFGMIIGHFLNFKAHRNT</sequence>
<evidence type="ECO:0000313" key="3">
    <source>
        <dbReference type="Proteomes" id="UP000244527"/>
    </source>
</evidence>
<dbReference type="GO" id="GO:0016020">
    <property type="term" value="C:membrane"/>
    <property type="evidence" value="ECO:0007669"/>
    <property type="project" value="InterPro"/>
</dbReference>
<feature type="transmembrane region" description="Helical" evidence="1">
    <location>
        <begin position="12"/>
        <end position="34"/>
    </location>
</feature>
<gene>
    <name evidence="2" type="ORF">FFWV33_03735</name>
</gene>
<protein>
    <submittedName>
        <fullName evidence="2">MerC mercury resistance protein</fullName>
    </submittedName>
</protein>
<dbReference type="RefSeq" id="WP_108739670.1">
    <property type="nucleotide sequence ID" value="NZ_CP020918.1"/>
</dbReference>
<reference evidence="2 3" key="1">
    <citation type="submission" date="2017-04" db="EMBL/GenBank/DDBJ databases">
        <title>Compelte genome sequence of WV33.</title>
        <authorList>
            <person name="Lee P.C."/>
        </authorList>
    </citation>
    <scope>NUCLEOTIDE SEQUENCE [LARGE SCALE GENOMIC DNA]</scope>
    <source>
        <strain evidence="2 3">WV33</strain>
    </source>
</reference>
<organism evidence="2 3">
    <name type="scientific">Flavobacterium faecale</name>
    <dbReference type="NCBI Taxonomy" id="1355330"/>
    <lineage>
        <taxon>Bacteria</taxon>
        <taxon>Pseudomonadati</taxon>
        <taxon>Bacteroidota</taxon>
        <taxon>Flavobacteriia</taxon>
        <taxon>Flavobacteriales</taxon>
        <taxon>Flavobacteriaceae</taxon>
        <taxon>Flavobacterium</taxon>
    </lineage>
</organism>
<keyword evidence="3" id="KW-1185">Reference proteome</keyword>
<dbReference type="GO" id="GO:0015097">
    <property type="term" value="F:mercury ion transmembrane transporter activity"/>
    <property type="evidence" value="ECO:0007669"/>
    <property type="project" value="InterPro"/>
</dbReference>
<keyword evidence="1" id="KW-0472">Membrane</keyword>
<dbReference type="EMBL" id="CP020918">
    <property type="protein sequence ID" value="AWG20713.1"/>
    <property type="molecule type" value="Genomic_DNA"/>
</dbReference>
<dbReference type="Proteomes" id="UP000244527">
    <property type="component" value="Chromosome"/>
</dbReference>